<dbReference type="Proteomes" id="UP000034037">
    <property type="component" value="Chromosome"/>
</dbReference>
<evidence type="ECO:0000313" key="1">
    <source>
        <dbReference type="EMBL" id="AKF26869.1"/>
    </source>
</evidence>
<sequence length="128" mass="14397">MSHQKLLEDFITEARDITDSMIANAQRYGIIDSDPWGEESLNSVASKFFAEENFTKESLAIFFGEGLVRVHGGQWKIMAGERTENLQISLVFYVDFGEKGGTLPYGTINYFSDSQDPTGLKRLFDISV</sequence>
<name>A0A0F6SQV5_9CORY</name>
<dbReference type="RefSeq" id="WP_046552180.1">
    <property type="nucleotide sequence ID" value="NZ_CP011309.1"/>
</dbReference>
<proteinExistence type="predicted"/>
<evidence type="ECO:0000313" key="2">
    <source>
        <dbReference type="Proteomes" id="UP000034037"/>
    </source>
</evidence>
<dbReference type="HOGENOM" id="CLU_1955425_0_0_11"/>
<dbReference type="AlphaFoldDB" id="A0A0F6SQV5"/>
<accession>A0A0F6SQV5</accession>
<gene>
    <name evidence="1" type="ORF">YH66_04515</name>
</gene>
<reference evidence="1 2" key="1">
    <citation type="submission" date="2015-04" db="EMBL/GenBank/DDBJ databases">
        <title>Complete Genome Sequence of Brevibacterium flavum ATCC 15168.</title>
        <authorList>
            <person name="Ahn J."/>
            <person name="Park G."/>
            <person name="Jeon W."/>
            <person name="Jang Y."/>
            <person name="Jang M."/>
            <person name="Lee H."/>
            <person name="Lee H."/>
        </authorList>
    </citation>
    <scope>NUCLEOTIDE SEQUENCE [LARGE SCALE GENOMIC DNA]</scope>
    <source>
        <strain evidence="1 2">ATCC 15168</strain>
    </source>
</reference>
<keyword evidence="2" id="KW-1185">Reference proteome</keyword>
<dbReference type="EMBL" id="CP011309">
    <property type="protein sequence ID" value="AKF26869.1"/>
    <property type="molecule type" value="Genomic_DNA"/>
</dbReference>
<organism evidence="1 2">
    <name type="scientific">[Brevibacterium] flavum</name>
    <dbReference type="NCBI Taxonomy" id="92706"/>
    <lineage>
        <taxon>Bacteria</taxon>
        <taxon>Bacillati</taxon>
        <taxon>Actinomycetota</taxon>
        <taxon>Actinomycetes</taxon>
        <taxon>Mycobacteriales</taxon>
        <taxon>Corynebacteriaceae</taxon>
        <taxon>Corynebacterium</taxon>
    </lineage>
</organism>
<dbReference type="PATRIC" id="fig|92706.3.peg.935"/>
<protein>
    <submittedName>
        <fullName evidence="1">Uncharacterized protein</fullName>
    </submittedName>
</protein>